<dbReference type="Proteomes" id="UP000284177">
    <property type="component" value="Unassembled WGS sequence"/>
</dbReference>
<dbReference type="GO" id="GO:0006289">
    <property type="term" value="P:nucleotide-excision repair"/>
    <property type="evidence" value="ECO:0007669"/>
    <property type="project" value="InterPro"/>
</dbReference>
<dbReference type="EMBL" id="MCIB01000001">
    <property type="protein sequence ID" value="RKD34266.1"/>
    <property type="molecule type" value="Genomic_DNA"/>
</dbReference>
<keyword evidence="1" id="KW-0227">DNA damage</keyword>
<protein>
    <recommendedName>
        <fullName evidence="5">UV damage repair endonuclease UvsE</fullName>
    </recommendedName>
</protein>
<proteinExistence type="predicted"/>
<comment type="caution">
    <text evidence="3">The sequence shown here is derived from an EMBL/GenBank/DDBJ whole genome shotgun (WGS) entry which is preliminary data.</text>
</comment>
<reference evidence="3 4" key="1">
    <citation type="submission" date="2016-08" db="EMBL/GenBank/DDBJ databases">
        <title>Novel Firmicutes and Novel Genomes.</title>
        <authorList>
            <person name="Poppleton D.I."/>
            <person name="Gribaldo S."/>
        </authorList>
    </citation>
    <scope>NUCLEOTIDE SEQUENCE [LARGE SCALE GENOMIC DNA]</scope>
    <source>
        <strain evidence="3 4">CTT3</strain>
    </source>
</reference>
<accession>A0A419T9X3</accession>
<evidence type="ECO:0008006" key="5">
    <source>
        <dbReference type="Google" id="ProtNLM"/>
    </source>
</evidence>
<name>A0A419T9X3_9FIRM</name>
<dbReference type="GO" id="GO:0009411">
    <property type="term" value="P:response to UV"/>
    <property type="evidence" value="ECO:0007669"/>
    <property type="project" value="InterPro"/>
</dbReference>
<evidence type="ECO:0000256" key="2">
    <source>
        <dbReference type="ARBA" id="ARBA00023204"/>
    </source>
</evidence>
<keyword evidence="2" id="KW-0234">DNA repair</keyword>
<dbReference type="Pfam" id="PF03851">
    <property type="entry name" value="UvdE"/>
    <property type="match status" value="1"/>
</dbReference>
<dbReference type="Gene3D" id="3.20.20.150">
    <property type="entry name" value="Divalent-metal-dependent TIM barrel enzymes"/>
    <property type="match status" value="1"/>
</dbReference>
<dbReference type="AlphaFoldDB" id="A0A419T9X3"/>
<sequence>MGVITIRIGYACINLSIDAKTNKRCLLKNATEDRLRELISENLNGLKKVLKYNIDKGISLYRITSDIIPFGSHPINEIEWWNDFKDDLIEIKKLIRKGNMRVSMHPGQYTVLNSPKKL</sequence>
<gene>
    <name evidence="3" type="ORF">BET03_00080</name>
</gene>
<evidence type="ECO:0000256" key="1">
    <source>
        <dbReference type="ARBA" id="ARBA00022763"/>
    </source>
</evidence>
<dbReference type="GO" id="GO:0004519">
    <property type="term" value="F:endonuclease activity"/>
    <property type="evidence" value="ECO:0007669"/>
    <property type="project" value="InterPro"/>
</dbReference>
<organism evidence="3 4">
    <name type="scientific">Thermohalobacter berrensis</name>
    <dbReference type="NCBI Taxonomy" id="99594"/>
    <lineage>
        <taxon>Bacteria</taxon>
        <taxon>Bacillati</taxon>
        <taxon>Bacillota</taxon>
        <taxon>Tissierellia</taxon>
        <taxon>Tissierellales</taxon>
        <taxon>Thermohalobacteraceae</taxon>
        <taxon>Thermohalobacter</taxon>
    </lineage>
</organism>
<dbReference type="PANTHER" id="PTHR31290:SF5">
    <property type="entry name" value="UV-DAMAGE ENDONUCLEASE"/>
    <property type="match status" value="1"/>
</dbReference>
<evidence type="ECO:0000313" key="4">
    <source>
        <dbReference type="Proteomes" id="UP000284177"/>
    </source>
</evidence>
<keyword evidence="4" id="KW-1185">Reference proteome</keyword>
<dbReference type="PANTHER" id="PTHR31290">
    <property type="entry name" value="UV-DAMAGE ENDONUCLEASE"/>
    <property type="match status" value="1"/>
</dbReference>
<dbReference type="InterPro" id="IPR004601">
    <property type="entry name" value="UvdE"/>
</dbReference>
<evidence type="ECO:0000313" key="3">
    <source>
        <dbReference type="EMBL" id="RKD34266.1"/>
    </source>
</evidence>